<name>A0A372ZJL0_9ACTN</name>
<keyword evidence="3" id="KW-1185">Reference proteome</keyword>
<protein>
    <submittedName>
        <fullName evidence="2">Uncharacterized protein</fullName>
    </submittedName>
</protein>
<dbReference type="RefSeq" id="WP_117493036.1">
    <property type="nucleotide sequence ID" value="NZ_QVIG01000003.1"/>
</dbReference>
<accession>A0A372ZJL0</accession>
<evidence type="ECO:0000256" key="1">
    <source>
        <dbReference type="SAM" id="SignalP"/>
    </source>
</evidence>
<evidence type="ECO:0000313" key="2">
    <source>
        <dbReference type="EMBL" id="RGD55754.1"/>
    </source>
</evidence>
<evidence type="ECO:0000313" key="3">
    <source>
        <dbReference type="Proteomes" id="UP000263377"/>
    </source>
</evidence>
<feature type="signal peptide" evidence="1">
    <location>
        <begin position="1"/>
        <end position="35"/>
    </location>
</feature>
<reference evidence="2 3" key="1">
    <citation type="submission" date="2018-08" db="EMBL/GenBank/DDBJ databases">
        <title>Diversity &amp; Physiological Properties of Lignin-Decomposing Actinobacteria from Soil.</title>
        <authorList>
            <person name="Roh S.G."/>
            <person name="Kim S.B."/>
        </authorList>
    </citation>
    <scope>NUCLEOTIDE SEQUENCE [LARGE SCALE GENOMIC DNA]</scope>
    <source>
        <strain evidence="2 3">MMS17-GH009</strain>
    </source>
</reference>
<dbReference type="EMBL" id="QVIG01000003">
    <property type="protein sequence ID" value="RGD55754.1"/>
    <property type="molecule type" value="Genomic_DNA"/>
</dbReference>
<feature type="chain" id="PRO_5016770179" evidence="1">
    <location>
        <begin position="36"/>
        <end position="120"/>
    </location>
</feature>
<dbReference type="AlphaFoldDB" id="A0A372ZJL0"/>
<keyword evidence="1" id="KW-0732">Signal</keyword>
<dbReference type="Proteomes" id="UP000263377">
    <property type="component" value="Unassembled WGS sequence"/>
</dbReference>
<proteinExistence type="predicted"/>
<gene>
    <name evidence="2" type="ORF">DR950_41290</name>
</gene>
<sequence length="120" mass="12017">MTARRISRGKRLALLLAALVSALFAVLGTGAQAYAAEPLPKPAAAAEGDPTCKAHHAAEALTGRAAVRHRACGGTAVRTAFLAPVGTGVAATPATVPTGPVPEANGSRPAALARLQVFRC</sequence>
<organism evidence="2 3">
    <name type="scientific">Kitasatospora xanthocidica</name>
    <dbReference type="NCBI Taxonomy" id="83382"/>
    <lineage>
        <taxon>Bacteria</taxon>
        <taxon>Bacillati</taxon>
        <taxon>Actinomycetota</taxon>
        <taxon>Actinomycetes</taxon>
        <taxon>Kitasatosporales</taxon>
        <taxon>Streptomycetaceae</taxon>
        <taxon>Kitasatospora</taxon>
    </lineage>
</organism>
<comment type="caution">
    <text evidence="2">The sequence shown here is derived from an EMBL/GenBank/DDBJ whole genome shotgun (WGS) entry which is preliminary data.</text>
</comment>